<feature type="region of interest" description="Disordered" evidence="6">
    <location>
        <begin position="317"/>
        <end position="353"/>
    </location>
</feature>
<evidence type="ECO:0000313" key="10">
    <source>
        <dbReference type="Proteomes" id="UP000579605"/>
    </source>
</evidence>
<gene>
    <name evidence="9" type="ORF">F4554_003795</name>
</gene>
<keyword evidence="10" id="KW-1185">Reference proteome</keyword>
<feature type="transmembrane region" description="Helical" evidence="7">
    <location>
        <begin position="43"/>
        <end position="63"/>
    </location>
</feature>
<comment type="caution">
    <text evidence="9">The sequence shown here is derived from an EMBL/GenBank/DDBJ whole genome shotgun (WGS) entry which is preliminary data.</text>
</comment>
<protein>
    <submittedName>
        <fullName evidence="9">Integral membrane sensor domain MASE1</fullName>
    </submittedName>
</protein>
<comment type="subcellular location">
    <subcellularLocation>
        <location evidence="1">Cell membrane</location>
        <topology evidence="1">Multi-pass membrane protein</topology>
    </subcellularLocation>
</comment>
<keyword evidence="3 7" id="KW-0812">Transmembrane</keyword>
<feature type="domain" description="MASE1" evidence="8">
    <location>
        <begin position="16"/>
        <end position="288"/>
    </location>
</feature>
<dbReference type="PANTHER" id="PTHR45530:SF3">
    <property type="entry name" value="TWO-COMPONENT SYSTEM NARL FAMILY SENSOR HISTIDINE KINASE BARA"/>
    <property type="match status" value="1"/>
</dbReference>
<evidence type="ECO:0000256" key="4">
    <source>
        <dbReference type="ARBA" id="ARBA00022989"/>
    </source>
</evidence>
<reference evidence="9 10" key="1">
    <citation type="submission" date="2020-07" db="EMBL/GenBank/DDBJ databases">
        <title>Sequencing the genomes of 1000 actinobacteria strains.</title>
        <authorList>
            <person name="Klenk H.-P."/>
        </authorList>
    </citation>
    <scope>NUCLEOTIDE SEQUENCE [LARGE SCALE GENOMIC DNA]</scope>
    <source>
        <strain evidence="9 10">DSM 18448</strain>
    </source>
</reference>
<organism evidence="9 10">
    <name type="scientific">Actinopolymorpha rutila</name>
    <dbReference type="NCBI Taxonomy" id="446787"/>
    <lineage>
        <taxon>Bacteria</taxon>
        <taxon>Bacillati</taxon>
        <taxon>Actinomycetota</taxon>
        <taxon>Actinomycetes</taxon>
        <taxon>Propionibacteriales</taxon>
        <taxon>Actinopolymorphaceae</taxon>
        <taxon>Actinopolymorpha</taxon>
    </lineage>
</organism>
<dbReference type="RefSeq" id="WP_179788778.1">
    <property type="nucleotide sequence ID" value="NZ_BAAARR010000009.1"/>
</dbReference>
<sequence>MLHGSITRNRVVVGLQILAIAAIYSGATLAVPSQVVGGWRVSMLWAPTGVGLAALLALGPRVWPGIVIGSFVVNTFLGRPPVASVTLAVATALGLLCAYMLLRRVGFRVEMDQPRDVLALVFLGAFVGATITASTSVAAFVLSGLETAHNFGTTWFLWWLSYMMGVLVVTPSLLVIVRARRPRSVDRRRIVEGAALTVVIIVVMLVVTHSSTDLLFLAIPCVVWAAVRFRVAGAALSVMVVSAMTIYAALRRLGPFAHEPLAANVVTVETLIGTTALTAFILAATTMQRDAAHEQIRYAAGELYEAVKTIDRRLRPRTEPATWRAGRTHAKADDGSARSTTVRTTDSKPPNGA</sequence>
<dbReference type="Proteomes" id="UP000579605">
    <property type="component" value="Unassembled WGS sequence"/>
</dbReference>
<evidence type="ECO:0000313" key="9">
    <source>
        <dbReference type="EMBL" id="NYH91157.1"/>
    </source>
</evidence>
<feature type="transmembrane region" description="Helical" evidence="7">
    <location>
        <begin position="262"/>
        <end position="284"/>
    </location>
</feature>
<feature type="compositionally biased region" description="Polar residues" evidence="6">
    <location>
        <begin position="337"/>
        <end position="353"/>
    </location>
</feature>
<evidence type="ECO:0000256" key="1">
    <source>
        <dbReference type="ARBA" id="ARBA00004651"/>
    </source>
</evidence>
<evidence type="ECO:0000259" key="8">
    <source>
        <dbReference type="Pfam" id="PF05231"/>
    </source>
</evidence>
<feature type="transmembrane region" description="Helical" evidence="7">
    <location>
        <begin position="83"/>
        <end position="102"/>
    </location>
</feature>
<evidence type="ECO:0000256" key="2">
    <source>
        <dbReference type="ARBA" id="ARBA00022475"/>
    </source>
</evidence>
<dbReference type="GO" id="GO:0005886">
    <property type="term" value="C:plasma membrane"/>
    <property type="evidence" value="ECO:0007669"/>
    <property type="project" value="UniProtKB-SubCell"/>
</dbReference>
<evidence type="ECO:0000256" key="7">
    <source>
        <dbReference type="SAM" id="Phobius"/>
    </source>
</evidence>
<keyword evidence="5 7" id="KW-0472">Membrane</keyword>
<accession>A0A852ZDD7</accession>
<dbReference type="EMBL" id="JACBZH010000001">
    <property type="protein sequence ID" value="NYH91157.1"/>
    <property type="molecule type" value="Genomic_DNA"/>
</dbReference>
<dbReference type="AlphaFoldDB" id="A0A852ZDD7"/>
<feature type="transmembrane region" description="Helical" evidence="7">
    <location>
        <begin position="117"/>
        <end position="143"/>
    </location>
</feature>
<proteinExistence type="predicted"/>
<keyword evidence="2" id="KW-1003">Cell membrane</keyword>
<name>A0A852ZDD7_9ACTN</name>
<evidence type="ECO:0000256" key="3">
    <source>
        <dbReference type="ARBA" id="ARBA00022692"/>
    </source>
</evidence>
<evidence type="ECO:0000256" key="5">
    <source>
        <dbReference type="ARBA" id="ARBA00023136"/>
    </source>
</evidence>
<dbReference type="PANTHER" id="PTHR45530">
    <property type="entry name" value="SENSORY TRANSDUCTION HISTIDINE KINASE"/>
    <property type="match status" value="1"/>
</dbReference>
<feature type="transmembrane region" description="Helical" evidence="7">
    <location>
        <begin position="189"/>
        <end position="209"/>
    </location>
</feature>
<dbReference type="InterPro" id="IPR007895">
    <property type="entry name" value="MASE1"/>
</dbReference>
<dbReference type="Pfam" id="PF05231">
    <property type="entry name" value="MASE1"/>
    <property type="match status" value="1"/>
</dbReference>
<feature type="transmembrane region" description="Helical" evidence="7">
    <location>
        <begin position="12"/>
        <end position="31"/>
    </location>
</feature>
<evidence type="ECO:0000256" key="6">
    <source>
        <dbReference type="SAM" id="MobiDB-lite"/>
    </source>
</evidence>
<keyword evidence="4 7" id="KW-1133">Transmembrane helix</keyword>
<feature type="transmembrane region" description="Helical" evidence="7">
    <location>
        <begin position="155"/>
        <end position="177"/>
    </location>
</feature>
<feature type="transmembrane region" description="Helical" evidence="7">
    <location>
        <begin position="229"/>
        <end position="250"/>
    </location>
</feature>